<evidence type="ECO:0000313" key="3">
    <source>
        <dbReference type="Proteomes" id="UP000030742"/>
    </source>
</evidence>
<gene>
    <name evidence="2" type="ORF">D910_08744</name>
</gene>
<evidence type="ECO:0000313" key="2">
    <source>
        <dbReference type="EMBL" id="ERL91412.1"/>
    </source>
</evidence>
<accession>U4UEE6</accession>
<sequence>MFQTNDPDFEEEVKHNLREIRHRQIPPDCPQIPPVTLTELKTQISSLKIRKAPGPYQITNKILKHLPESPLNQILTLIIASVSLREFPTSWKTAFIILIPKPTKNKTFPQNWRPISLLSTLSKVTERLFLERLNDLLSQNQTISRD</sequence>
<dbReference type="Proteomes" id="UP000030742">
    <property type="component" value="Unassembled WGS sequence"/>
</dbReference>
<evidence type="ECO:0000259" key="1">
    <source>
        <dbReference type="PROSITE" id="PS50878"/>
    </source>
</evidence>
<protein>
    <recommendedName>
        <fullName evidence="1">Reverse transcriptase domain-containing protein</fullName>
    </recommendedName>
</protein>
<reference evidence="2 3" key="1">
    <citation type="journal article" date="2013" name="Genome Biol.">
        <title>Draft genome of the mountain pine beetle, Dendroctonus ponderosae Hopkins, a major forest pest.</title>
        <authorList>
            <person name="Keeling C.I."/>
            <person name="Yuen M.M."/>
            <person name="Liao N.Y."/>
            <person name="Docking T.R."/>
            <person name="Chan S.K."/>
            <person name="Taylor G.A."/>
            <person name="Palmquist D.L."/>
            <person name="Jackman S.D."/>
            <person name="Nguyen A."/>
            <person name="Li M."/>
            <person name="Henderson H."/>
            <person name="Janes J.K."/>
            <person name="Zhao Y."/>
            <person name="Pandoh P."/>
            <person name="Moore R."/>
            <person name="Sperling F.A."/>
            <person name="Huber D.P."/>
            <person name="Birol I."/>
            <person name="Jones S.J."/>
            <person name="Bohlmann J."/>
        </authorList>
    </citation>
    <scope>NUCLEOTIDE SEQUENCE</scope>
</reference>
<proteinExistence type="predicted"/>
<feature type="domain" description="Reverse transcriptase" evidence="1">
    <location>
        <begin position="80"/>
        <end position="146"/>
    </location>
</feature>
<dbReference type="PANTHER" id="PTHR19446">
    <property type="entry name" value="REVERSE TRANSCRIPTASES"/>
    <property type="match status" value="1"/>
</dbReference>
<dbReference type="InterPro" id="IPR000477">
    <property type="entry name" value="RT_dom"/>
</dbReference>
<dbReference type="EMBL" id="KB632286">
    <property type="protein sequence ID" value="ERL91412.1"/>
    <property type="molecule type" value="Genomic_DNA"/>
</dbReference>
<dbReference type="AlphaFoldDB" id="U4UEE6"/>
<name>U4UEE6_DENPD</name>
<dbReference type="PROSITE" id="PS50878">
    <property type="entry name" value="RT_POL"/>
    <property type="match status" value="1"/>
</dbReference>
<organism evidence="2 3">
    <name type="scientific">Dendroctonus ponderosae</name>
    <name type="common">Mountain pine beetle</name>
    <dbReference type="NCBI Taxonomy" id="77166"/>
    <lineage>
        <taxon>Eukaryota</taxon>
        <taxon>Metazoa</taxon>
        <taxon>Ecdysozoa</taxon>
        <taxon>Arthropoda</taxon>
        <taxon>Hexapoda</taxon>
        <taxon>Insecta</taxon>
        <taxon>Pterygota</taxon>
        <taxon>Neoptera</taxon>
        <taxon>Endopterygota</taxon>
        <taxon>Coleoptera</taxon>
        <taxon>Polyphaga</taxon>
        <taxon>Cucujiformia</taxon>
        <taxon>Curculionidae</taxon>
        <taxon>Scolytinae</taxon>
        <taxon>Dendroctonus</taxon>
    </lineage>
</organism>